<evidence type="ECO:0000256" key="5">
    <source>
        <dbReference type="ARBA" id="ARBA00022741"/>
    </source>
</evidence>
<dbReference type="FunFam" id="3.30.200.20:FF:000049">
    <property type="entry name" value="cyclin-dependent kinase-like 1 isoform X1"/>
    <property type="match status" value="1"/>
</dbReference>
<evidence type="ECO:0000256" key="11">
    <source>
        <dbReference type="RuleBase" id="RU000304"/>
    </source>
</evidence>
<accession>A0A8E0RZ48</accession>
<gene>
    <name evidence="13" type="ORF">FBUS_01270</name>
</gene>
<keyword evidence="7 10" id="KW-0067">ATP-binding</keyword>
<comment type="catalytic activity">
    <reaction evidence="8">
        <text>L-threonyl-[protein] + ATP = O-phospho-L-threonyl-[protein] + ADP + H(+)</text>
        <dbReference type="Rhea" id="RHEA:46608"/>
        <dbReference type="Rhea" id="RHEA-COMP:11060"/>
        <dbReference type="Rhea" id="RHEA-COMP:11605"/>
        <dbReference type="ChEBI" id="CHEBI:15378"/>
        <dbReference type="ChEBI" id="CHEBI:30013"/>
        <dbReference type="ChEBI" id="CHEBI:30616"/>
        <dbReference type="ChEBI" id="CHEBI:61977"/>
        <dbReference type="ChEBI" id="CHEBI:456216"/>
        <dbReference type="EC" id="2.7.11.22"/>
    </reaction>
</comment>
<dbReference type="OrthoDB" id="548217at2759"/>
<evidence type="ECO:0000256" key="7">
    <source>
        <dbReference type="ARBA" id="ARBA00022840"/>
    </source>
</evidence>
<evidence type="ECO:0000256" key="1">
    <source>
        <dbReference type="ARBA" id="ARBA00006485"/>
    </source>
</evidence>
<dbReference type="PROSITE" id="PS50011">
    <property type="entry name" value="PROTEIN_KINASE_DOM"/>
    <property type="match status" value="1"/>
</dbReference>
<proteinExistence type="inferred from homology"/>
<name>A0A8E0RZ48_9TREM</name>
<keyword evidence="3 11" id="KW-0723">Serine/threonine-protein kinase</keyword>
<comment type="catalytic activity">
    <reaction evidence="9">
        <text>L-seryl-[protein] + ATP = O-phospho-L-seryl-[protein] + ADP + H(+)</text>
        <dbReference type="Rhea" id="RHEA:17989"/>
        <dbReference type="Rhea" id="RHEA-COMP:9863"/>
        <dbReference type="Rhea" id="RHEA-COMP:11604"/>
        <dbReference type="ChEBI" id="CHEBI:15378"/>
        <dbReference type="ChEBI" id="CHEBI:29999"/>
        <dbReference type="ChEBI" id="CHEBI:30616"/>
        <dbReference type="ChEBI" id="CHEBI:83421"/>
        <dbReference type="ChEBI" id="CHEBI:456216"/>
        <dbReference type="EC" id="2.7.11.22"/>
    </reaction>
</comment>
<dbReference type="PROSITE" id="PS00108">
    <property type="entry name" value="PROTEIN_KINASE_ST"/>
    <property type="match status" value="1"/>
</dbReference>
<dbReference type="InterPro" id="IPR050108">
    <property type="entry name" value="CDK"/>
</dbReference>
<dbReference type="Pfam" id="PF00069">
    <property type="entry name" value="Pkinase"/>
    <property type="match status" value="1"/>
</dbReference>
<dbReference type="AlphaFoldDB" id="A0A8E0RZ48"/>
<dbReference type="FunFam" id="1.10.510.10:FF:000624">
    <property type="entry name" value="Mitogen-activated protein kinase"/>
    <property type="match status" value="1"/>
</dbReference>
<organism evidence="13 14">
    <name type="scientific">Fasciolopsis buskii</name>
    <dbReference type="NCBI Taxonomy" id="27845"/>
    <lineage>
        <taxon>Eukaryota</taxon>
        <taxon>Metazoa</taxon>
        <taxon>Spiralia</taxon>
        <taxon>Lophotrochozoa</taxon>
        <taxon>Platyhelminthes</taxon>
        <taxon>Trematoda</taxon>
        <taxon>Digenea</taxon>
        <taxon>Plagiorchiida</taxon>
        <taxon>Echinostomata</taxon>
        <taxon>Echinostomatoidea</taxon>
        <taxon>Fasciolidae</taxon>
        <taxon>Fasciolopsis</taxon>
    </lineage>
</organism>
<dbReference type="InterPro" id="IPR000719">
    <property type="entry name" value="Prot_kinase_dom"/>
</dbReference>
<dbReference type="EMBL" id="LUCM01002370">
    <property type="protein sequence ID" value="KAA0197447.1"/>
    <property type="molecule type" value="Genomic_DNA"/>
</dbReference>
<dbReference type="GO" id="GO:0005524">
    <property type="term" value="F:ATP binding"/>
    <property type="evidence" value="ECO:0007669"/>
    <property type="project" value="UniProtKB-UniRule"/>
</dbReference>
<evidence type="ECO:0000256" key="9">
    <source>
        <dbReference type="ARBA" id="ARBA00048367"/>
    </source>
</evidence>
<protein>
    <recommendedName>
        <fullName evidence="2">cyclin-dependent kinase</fullName>
        <ecNumber evidence="2">2.7.11.22</ecNumber>
    </recommendedName>
</protein>
<feature type="domain" description="Protein kinase" evidence="12">
    <location>
        <begin position="4"/>
        <end position="287"/>
    </location>
</feature>
<evidence type="ECO:0000256" key="6">
    <source>
        <dbReference type="ARBA" id="ARBA00022777"/>
    </source>
</evidence>
<dbReference type="Proteomes" id="UP000728185">
    <property type="component" value="Unassembled WGS sequence"/>
</dbReference>
<dbReference type="EC" id="2.7.11.22" evidence="2"/>
<dbReference type="InterPro" id="IPR008271">
    <property type="entry name" value="Ser/Thr_kinase_AS"/>
</dbReference>
<dbReference type="PROSITE" id="PS00107">
    <property type="entry name" value="PROTEIN_KINASE_ATP"/>
    <property type="match status" value="1"/>
</dbReference>
<dbReference type="GO" id="GO:0004693">
    <property type="term" value="F:cyclin-dependent protein serine/threonine kinase activity"/>
    <property type="evidence" value="ECO:0007669"/>
    <property type="project" value="UniProtKB-EC"/>
</dbReference>
<dbReference type="GO" id="GO:0005634">
    <property type="term" value="C:nucleus"/>
    <property type="evidence" value="ECO:0007669"/>
    <property type="project" value="TreeGrafter"/>
</dbReference>
<dbReference type="InterPro" id="IPR011009">
    <property type="entry name" value="Kinase-like_dom_sf"/>
</dbReference>
<comment type="caution">
    <text evidence="13">The sequence shown here is derived from an EMBL/GenBank/DDBJ whole genome shotgun (WGS) entry which is preliminary data.</text>
</comment>
<dbReference type="PANTHER" id="PTHR24056:SF400">
    <property type="entry name" value="KINASE, PUTATIVE-RELATED"/>
    <property type="match status" value="1"/>
</dbReference>
<keyword evidence="14" id="KW-1185">Reference proteome</keyword>
<sequence>MEKYDNLGMVGEGSYGMVIKCRNRETGQIVAIKKFLDSEEDKVVKKIAAREIKMLKQLRHDNLVNLLEVFRRKKRLYLVFEFVDHTVLEDLENNPKGINETTTKKTLFQVLRGIEFCHVHNIIHRDIKPENVLVSQNGVVKLCDFGFARTLAAPGEVYTDYVATRWYRAPELLVGDTKYGRAVDIWAIGCLAAEMLTGDPLFPGDSDIDQLHHVVRCLGNLNEKYEHIFQQNPLFAGMRLPVARELVPLDRRLPNVAKLTMTFIKSCLRLDANDRPTSSALLRSEYFMRDGFSSQFLDELKSLIQRESERTGGALSHRMTNKTATHELIKANTTVSDVASVASSDAKASGQMTTVATTTTTTNIGNALISTVINTNSDARQMPPLQSKLFEDKPKPAAVKFQAEKKSNEESKEVFAFILNLFSWKQLLTTEVLSSDV</sequence>
<dbReference type="PANTHER" id="PTHR24056">
    <property type="entry name" value="CELL DIVISION PROTEIN KINASE"/>
    <property type="match status" value="1"/>
</dbReference>
<evidence type="ECO:0000259" key="12">
    <source>
        <dbReference type="PROSITE" id="PS50011"/>
    </source>
</evidence>
<keyword evidence="5 10" id="KW-0547">Nucleotide-binding</keyword>
<dbReference type="CDD" id="cd07846">
    <property type="entry name" value="STKc_CDKL2_3"/>
    <property type="match status" value="1"/>
</dbReference>
<dbReference type="Gene3D" id="3.30.200.20">
    <property type="entry name" value="Phosphorylase Kinase, domain 1"/>
    <property type="match status" value="1"/>
</dbReference>
<comment type="similarity">
    <text evidence="1">Belongs to the protein kinase superfamily. CMGC Ser/Thr protein kinase family. CDC2/CDKX subfamily.</text>
</comment>
<evidence type="ECO:0000256" key="4">
    <source>
        <dbReference type="ARBA" id="ARBA00022679"/>
    </source>
</evidence>
<evidence type="ECO:0000256" key="8">
    <source>
        <dbReference type="ARBA" id="ARBA00047811"/>
    </source>
</evidence>
<feature type="binding site" evidence="10">
    <location>
        <position position="34"/>
    </location>
    <ligand>
        <name>ATP</name>
        <dbReference type="ChEBI" id="CHEBI:30616"/>
    </ligand>
</feature>
<evidence type="ECO:0000256" key="2">
    <source>
        <dbReference type="ARBA" id="ARBA00012425"/>
    </source>
</evidence>
<evidence type="ECO:0000313" key="13">
    <source>
        <dbReference type="EMBL" id="KAA0197447.1"/>
    </source>
</evidence>
<evidence type="ECO:0000256" key="3">
    <source>
        <dbReference type="ARBA" id="ARBA00022527"/>
    </source>
</evidence>
<dbReference type="Gene3D" id="1.10.510.10">
    <property type="entry name" value="Transferase(Phosphotransferase) domain 1"/>
    <property type="match status" value="1"/>
</dbReference>
<keyword evidence="4" id="KW-0808">Transferase</keyword>
<evidence type="ECO:0000313" key="14">
    <source>
        <dbReference type="Proteomes" id="UP000728185"/>
    </source>
</evidence>
<dbReference type="InterPro" id="IPR017441">
    <property type="entry name" value="Protein_kinase_ATP_BS"/>
</dbReference>
<reference evidence="13" key="1">
    <citation type="submission" date="2019-05" db="EMBL/GenBank/DDBJ databases">
        <title>Annotation for the trematode Fasciolopsis buski.</title>
        <authorList>
            <person name="Choi Y.-J."/>
        </authorList>
    </citation>
    <scope>NUCLEOTIDE SEQUENCE</scope>
    <source>
        <strain evidence="13">HT</strain>
        <tissue evidence="13">Whole worm</tissue>
    </source>
</reference>
<dbReference type="SMART" id="SM00220">
    <property type="entry name" value="S_TKc"/>
    <property type="match status" value="1"/>
</dbReference>
<keyword evidence="6 13" id="KW-0418">Kinase</keyword>
<evidence type="ECO:0000256" key="10">
    <source>
        <dbReference type="PROSITE-ProRule" id="PRU10141"/>
    </source>
</evidence>
<dbReference type="SUPFAM" id="SSF56112">
    <property type="entry name" value="Protein kinase-like (PK-like)"/>
    <property type="match status" value="1"/>
</dbReference>